<keyword evidence="3" id="KW-1185">Reference proteome</keyword>
<name>A0ABX0H254_9BACT</name>
<evidence type="ECO:0000313" key="3">
    <source>
        <dbReference type="Proteomes" id="UP000649799"/>
    </source>
</evidence>
<proteinExistence type="predicted"/>
<organism evidence="2 3">
    <name type="scientific">Cyclobacterium plantarum</name>
    <dbReference type="NCBI Taxonomy" id="2716263"/>
    <lineage>
        <taxon>Bacteria</taxon>
        <taxon>Pseudomonadati</taxon>
        <taxon>Bacteroidota</taxon>
        <taxon>Cytophagia</taxon>
        <taxon>Cytophagales</taxon>
        <taxon>Cyclobacteriaceae</taxon>
        <taxon>Cyclobacterium</taxon>
    </lineage>
</organism>
<dbReference type="RefSeq" id="WP_166143152.1">
    <property type="nucleotide sequence ID" value="NZ_JAANYN010000001.1"/>
</dbReference>
<dbReference type="InterPro" id="IPR051172">
    <property type="entry name" value="Chlamydia_OmcB"/>
</dbReference>
<dbReference type="Pfam" id="PF13585">
    <property type="entry name" value="CHU_C"/>
    <property type="match status" value="1"/>
</dbReference>
<dbReference type="EMBL" id="JAANYN010000001">
    <property type="protein sequence ID" value="NHE55875.1"/>
    <property type="molecule type" value="Genomic_DNA"/>
</dbReference>
<protein>
    <submittedName>
        <fullName evidence="2">DUF11 domain-containing protein</fullName>
    </submittedName>
</protein>
<dbReference type="Pfam" id="PF01345">
    <property type="entry name" value="DUF11"/>
    <property type="match status" value="2"/>
</dbReference>
<comment type="caution">
    <text evidence="2">The sequence shown here is derived from an EMBL/GenBank/DDBJ whole genome shotgun (WGS) entry which is preliminary data.</text>
</comment>
<feature type="domain" description="DUF11" evidence="1">
    <location>
        <begin position="1133"/>
        <end position="1231"/>
    </location>
</feature>
<dbReference type="NCBIfam" id="TIGR01451">
    <property type="entry name" value="B_ant_repeat"/>
    <property type="match status" value="2"/>
</dbReference>
<dbReference type="InterPro" id="IPR001434">
    <property type="entry name" value="OmcB-like_DUF11"/>
</dbReference>
<dbReference type="Proteomes" id="UP000649799">
    <property type="component" value="Unassembled WGS sequence"/>
</dbReference>
<evidence type="ECO:0000259" key="1">
    <source>
        <dbReference type="Pfam" id="PF01345"/>
    </source>
</evidence>
<dbReference type="InterPro" id="IPR013783">
    <property type="entry name" value="Ig-like_fold"/>
</dbReference>
<dbReference type="Gene3D" id="2.60.40.10">
    <property type="entry name" value="Immunoglobulins"/>
    <property type="match status" value="1"/>
</dbReference>
<gene>
    <name evidence="2" type="ORF">G9Q97_03495</name>
</gene>
<dbReference type="PANTHER" id="PTHR34819">
    <property type="entry name" value="LARGE CYSTEINE-RICH PERIPLASMIC PROTEIN OMCB"/>
    <property type="match status" value="1"/>
</dbReference>
<reference evidence="2 3" key="1">
    <citation type="submission" date="2020-03" db="EMBL/GenBank/DDBJ databases">
        <title>Cyclobacterium plantarum sp. nov., a marine bacterium isolated from a coastal-marine wetland.</title>
        <authorList>
            <person name="Sanchez-Porro C."/>
            <person name="Ventosa A."/>
            <person name="Amoozegar M."/>
        </authorList>
    </citation>
    <scope>NUCLEOTIDE SEQUENCE [LARGE SCALE GENOMIC DNA]</scope>
    <source>
        <strain evidence="2 3">GBPx2</strain>
    </source>
</reference>
<evidence type="ECO:0000313" key="2">
    <source>
        <dbReference type="EMBL" id="NHE55875.1"/>
    </source>
</evidence>
<sequence length="1454" mass="161498">MTLKKKENKTNQYNSGFFLFLFICFLSIFGATAQQEPTLQTNLKQPSCLGDGEISVTLQNVENPVDLVYHLYLLPDPAPIATNETGLFTGLAEGNYSIEASFTLEEDPLEISTEVTLNSTFEALSFTILTQGLCENELSALEVVVNQGKPLTYELRGDLQRAPQESPFFEDLPAGSYTVAVTDECGDRLSQSFDIRKTELVIDGEVQNFQPALSSCGEISVGHFLRAAGTEIAYPLEVKFTVQAPDGGEEEIITEVTEGDGSEISLVGSIPFYNGESYSYDLLVTDNCGQTALLENNIIDRSLRISEDLFWGAGPCGKRRLSVKPLNFVPPFQINFSEYPEDFDPSLFNEAYPGPFEEENIFFGSEEMPIPFGVYTFVIEDACGNTASLSREFRDLLPGPAATVYKGCGPNTGSLQLNSFDYQFNRIEMVAGPEIFDELFPLDVSENISQNDPRRFFMNNLPAGDYEFVSYTTCETEHVTEVTIEGASIITNEIEIDENCGSFNLHLNHQDNLDENQTTRFGIQKLEPNSGEWVHPETGQAYVEGEELNEANSILIINGANNINLNYYGELRLVKSIRIWKNGQDIVPNEPSFNYCLETLNQFEVRERSTFTSINTFQCVEGNYELSVSASGYPPITYKIVEKNGLPFEINNGEDPLFKDLEAGRYRLQLEDDCGNLTNTTVQVRGENLPKIIPENLCEGEQGKLSIKNLDFLEFEWFNIDSPDVVLSTTSSLEFSPFNLATHEGVYGVRLSAGNPESCLNETLEFTIDEDSLNPEPGEGQVATVCKGEIIDLFDFLEGPFNDYGTWEEITNSGALIENTWSTTSLSEGSYTFEYNITGICSGERSTRVTIILSDVPSPPQGYGVQEFCMPGEYTVSSLTATGENIRWFLSPEGGTALSNDVLLDSGLTYYADQTVDGCPSDRRLAVQVFVYPEVSGYNITEDQTVFQMEVPEILVGEDPEGGSGEFSFQWEIKTESGDWTSIGGARNRDFSPPPLRNSTQFRRITTDEACGPFISNEVTITTEVAPIKANDDVFGPLVNYETNLLSSVYENDSLKMRPVGADEVTLSVLSIRDEAGNDQNLVYSLDENGVFSIPEDSPPNTYILEYRLCQSDVSENCDEAEIQIRVVGIEMDIEKTISRRQAVAGEIVDYSISVTNKSIFSLEEISVTELLPEGLILLSANPPPGEDDTWVLAQLSPDENVNLELSVLAAEEGNYTNQVRVRVENFDNTIDSERLEVRPKMIDLSVLKTSTAEPVRDGDNFNYQINIENNGMDAADNVRIVDFLPSGLQYVNAGLVNGGLPQEPDFRQEGQELIWEIASFPVGASLQITLTVAAIKDGRMRNRAEVSGDGIDTQPENNTSVEEKNILPLFIPNVIKPDLDGRNDTFVIDAGHKFEQIELLIFNRWGDLVFSARDYQNDWDASGLLAGTYYYQVKGTDFSGIEKEYKGWVQVIK</sequence>
<dbReference type="PANTHER" id="PTHR34819:SF3">
    <property type="entry name" value="CELL SURFACE PROTEIN"/>
    <property type="match status" value="1"/>
</dbReference>
<feature type="domain" description="DUF11" evidence="1">
    <location>
        <begin position="1244"/>
        <end position="1361"/>
    </location>
</feature>
<accession>A0ABX0H254</accession>
<dbReference type="InterPro" id="IPR047589">
    <property type="entry name" value="DUF11_rpt"/>
</dbReference>